<sequence>MFEHHKHEVGTMNTEVELTLKKLLEATKSGNRELREMHGRLKEKMEDVSNYTISLEERLAHFKEHVRKTDEEMDILKDALEHIEREVRLGRNDEEILRDIADWKGAHCKATKRQRSRKEHMLAEHHPEGYVPGMYPEVRVHRVD</sequence>
<dbReference type="EMBL" id="ML119650">
    <property type="protein sequence ID" value="RPA86199.1"/>
    <property type="molecule type" value="Genomic_DNA"/>
</dbReference>
<accession>A0A3N4IK32</accession>
<reference evidence="1 2" key="1">
    <citation type="journal article" date="2018" name="Nat. Ecol. Evol.">
        <title>Pezizomycetes genomes reveal the molecular basis of ectomycorrhizal truffle lifestyle.</title>
        <authorList>
            <person name="Murat C."/>
            <person name="Payen T."/>
            <person name="Noel B."/>
            <person name="Kuo A."/>
            <person name="Morin E."/>
            <person name="Chen J."/>
            <person name="Kohler A."/>
            <person name="Krizsan K."/>
            <person name="Balestrini R."/>
            <person name="Da Silva C."/>
            <person name="Montanini B."/>
            <person name="Hainaut M."/>
            <person name="Levati E."/>
            <person name="Barry K.W."/>
            <person name="Belfiori B."/>
            <person name="Cichocki N."/>
            <person name="Clum A."/>
            <person name="Dockter R.B."/>
            <person name="Fauchery L."/>
            <person name="Guy J."/>
            <person name="Iotti M."/>
            <person name="Le Tacon F."/>
            <person name="Lindquist E.A."/>
            <person name="Lipzen A."/>
            <person name="Malagnac F."/>
            <person name="Mello A."/>
            <person name="Molinier V."/>
            <person name="Miyauchi S."/>
            <person name="Poulain J."/>
            <person name="Riccioni C."/>
            <person name="Rubini A."/>
            <person name="Sitrit Y."/>
            <person name="Splivallo R."/>
            <person name="Traeger S."/>
            <person name="Wang M."/>
            <person name="Zifcakova L."/>
            <person name="Wipf D."/>
            <person name="Zambonelli A."/>
            <person name="Paolocci F."/>
            <person name="Nowrousian M."/>
            <person name="Ottonello S."/>
            <person name="Baldrian P."/>
            <person name="Spatafora J.W."/>
            <person name="Henrissat B."/>
            <person name="Nagy L.G."/>
            <person name="Aury J.M."/>
            <person name="Wincker P."/>
            <person name="Grigoriev I.V."/>
            <person name="Bonfante P."/>
            <person name="Martin F.M."/>
        </authorList>
    </citation>
    <scope>NUCLEOTIDE SEQUENCE [LARGE SCALE GENOMIC DNA]</scope>
    <source>
        <strain evidence="1 2">RN42</strain>
    </source>
</reference>
<keyword evidence="2" id="KW-1185">Reference proteome</keyword>
<evidence type="ECO:0000313" key="1">
    <source>
        <dbReference type="EMBL" id="RPA86199.1"/>
    </source>
</evidence>
<evidence type="ECO:0000313" key="2">
    <source>
        <dbReference type="Proteomes" id="UP000275078"/>
    </source>
</evidence>
<dbReference type="AlphaFoldDB" id="A0A3N4IK32"/>
<proteinExistence type="predicted"/>
<name>A0A3N4IK32_ASCIM</name>
<dbReference type="Proteomes" id="UP000275078">
    <property type="component" value="Unassembled WGS sequence"/>
</dbReference>
<protein>
    <submittedName>
        <fullName evidence="1">Uncharacterized protein</fullName>
    </submittedName>
</protein>
<organism evidence="1 2">
    <name type="scientific">Ascobolus immersus RN42</name>
    <dbReference type="NCBI Taxonomy" id="1160509"/>
    <lineage>
        <taxon>Eukaryota</taxon>
        <taxon>Fungi</taxon>
        <taxon>Dikarya</taxon>
        <taxon>Ascomycota</taxon>
        <taxon>Pezizomycotina</taxon>
        <taxon>Pezizomycetes</taxon>
        <taxon>Pezizales</taxon>
        <taxon>Ascobolaceae</taxon>
        <taxon>Ascobolus</taxon>
    </lineage>
</organism>
<gene>
    <name evidence="1" type="ORF">BJ508DRAFT_411393</name>
</gene>